<organism evidence="4 5">
    <name type="scientific">Thelohanellus kitauei</name>
    <name type="common">Myxosporean</name>
    <dbReference type="NCBI Taxonomy" id="669202"/>
    <lineage>
        <taxon>Eukaryota</taxon>
        <taxon>Metazoa</taxon>
        <taxon>Cnidaria</taxon>
        <taxon>Myxozoa</taxon>
        <taxon>Myxosporea</taxon>
        <taxon>Bivalvulida</taxon>
        <taxon>Platysporina</taxon>
        <taxon>Myxobolidae</taxon>
        <taxon>Thelohanellus</taxon>
    </lineage>
</organism>
<dbReference type="Pfam" id="PF00617">
    <property type="entry name" value="RasGEF"/>
    <property type="match status" value="1"/>
</dbReference>
<dbReference type="OrthoDB" id="546434at2759"/>
<dbReference type="PROSITE" id="PS50009">
    <property type="entry name" value="RASGEF_CAT"/>
    <property type="match status" value="1"/>
</dbReference>
<dbReference type="InterPro" id="IPR001895">
    <property type="entry name" value="RASGEF_cat_dom"/>
</dbReference>
<comment type="caution">
    <text evidence="4">The sequence shown here is derived from an EMBL/GenBank/DDBJ whole genome shotgun (WGS) entry which is preliminary data.</text>
</comment>
<sequence>MGLFTQKNLNYDNIHDSLDGQCLDLATQINSHFLFRIYTANDEVKYLQISRMDSCQKIVEEFLNQLKSKKAPQIPEAYQSQEFQNYSYLFSAKVTDTGIKVSRLPNSICNLPSMSMPGVRYYVTECSSDVKISPEIERSMQNECSTELLNFNHLTFAKILTFFNFYKFTRVSPKEYLASIFKAVKYDTSNLKYFENRCDQELYWVVGSILAEPNIKERVNLIVHFIKIASNLF</sequence>
<dbReference type="GO" id="GO:0005886">
    <property type="term" value="C:plasma membrane"/>
    <property type="evidence" value="ECO:0007669"/>
    <property type="project" value="TreeGrafter"/>
</dbReference>
<protein>
    <submittedName>
        <fullName evidence="4">Rap guanine nucleotide exchange factor 2</fullName>
    </submittedName>
</protein>
<proteinExistence type="predicted"/>
<evidence type="ECO:0000313" key="4">
    <source>
        <dbReference type="EMBL" id="KII69703.1"/>
    </source>
</evidence>
<dbReference type="AlphaFoldDB" id="A0A0C2JJY8"/>
<gene>
    <name evidence="4" type="ORF">RF11_07300</name>
</gene>
<dbReference type="Proteomes" id="UP000031668">
    <property type="component" value="Unassembled WGS sequence"/>
</dbReference>
<evidence type="ECO:0000259" key="3">
    <source>
        <dbReference type="PROSITE" id="PS50009"/>
    </source>
</evidence>
<reference evidence="4 5" key="1">
    <citation type="journal article" date="2014" name="Genome Biol. Evol.">
        <title>The genome of the myxosporean Thelohanellus kitauei shows adaptations to nutrient acquisition within its fish host.</title>
        <authorList>
            <person name="Yang Y."/>
            <person name="Xiong J."/>
            <person name="Zhou Z."/>
            <person name="Huo F."/>
            <person name="Miao W."/>
            <person name="Ran C."/>
            <person name="Liu Y."/>
            <person name="Zhang J."/>
            <person name="Feng J."/>
            <person name="Wang M."/>
            <person name="Wang M."/>
            <person name="Wang L."/>
            <person name="Yao B."/>
        </authorList>
    </citation>
    <scope>NUCLEOTIDE SEQUENCE [LARGE SCALE GENOMIC DNA]</scope>
    <source>
        <strain evidence="4">Wuqing</strain>
    </source>
</reference>
<evidence type="ECO:0000256" key="1">
    <source>
        <dbReference type="ARBA" id="ARBA00022658"/>
    </source>
</evidence>
<dbReference type="SUPFAM" id="SSF48366">
    <property type="entry name" value="Ras GEF"/>
    <property type="match status" value="1"/>
</dbReference>
<dbReference type="GO" id="GO:0005085">
    <property type="term" value="F:guanyl-nucleotide exchange factor activity"/>
    <property type="evidence" value="ECO:0007669"/>
    <property type="project" value="UniProtKB-KW"/>
</dbReference>
<dbReference type="InterPro" id="IPR036964">
    <property type="entry name" value="RASGEF_cat_dom_sf"/>
</dbReference>
<dbReference type="InterPro" id="IPR023578">
    <property type="entry name" value="Ras_GEF_dom_sf"/>
</dbReference>
<keyword evidence="5" id="KW-1185">Reference proteome</keyword>
<dbReference type="GO" id="GO:0007265">
    <property type="term" value="P:Ras protein signal transduction"/>
    <property type="evidence" value="ECO:0007669"/>
    <property type="project" value="TreeGrafter"/>
</dbReference>
<feature type="domain" description="Ras-GEF" evidence="3">
    <location>
        <begin position="152"/>
        <end position="233"/>
    </location>
</feature>
<accession>A0A0C2JJY8</accession>
<keyword evidence="1 2" id="KW-0344">Guanine-nucleotide releasing factor</keyword>
<dbReference type="PANTHER" id="PTHR23113:SF99">
    <property type="entry name" value="RASGEF DOMAIN-CONTAINING PROTEIN"/>
    <property type="match status" value="1"/>
</dbReference>
<dbReference type="Gene3D" id="1.10.840.10">
    <property type="entry name" value="Ras guanine-nucleotide exchange factors catalytic domain"/>
    <property type="match status" value="1"/>
</dbReference>
<evidence type="ECO:0000256" key="2">
    <source>
        <dbReference type="PROSITE-ProRule" id="PRU00168"/>
    </source>
</evidence>
<dbReference type="EMBL" id="JWZT01002320">
    <property type="protein sequence ID" value="KII69703.1"/>
    <property type="molecule type" value="Genomic_DNA"/>
</dbReference>
<dbReference type="InterPro" id="IPR008937">
    <property type="entry name" value="Ras-like_GEF"/>
</dbReference>
<evidence type="ECO:0000313" key="5">
    <source>
        <dbReference type="Proteomes" id="UP000031668"/>
    </source>
</evidence>
<dbReference type="PANTHER" id="PTHR23113">
    <property type="entry name" value="GUANINE NUCLEOTIDE EXCHANGE FACTOR"/>
    <property type="match status" value="1"/>
</dbReference>
<name>A0A0C2JJY8_THEKT</name>